<name>A0A2N1UNB9_9BACT</name>
<protein>
    <submittedName>
        <fullName evidence="1">Uncharacterized protein</fullName>
    </submittedName>
</protein>
<accession>A0A2N1UNB9</accession>
<gene>
    <name evidence="1" type="ORF">CVV26_02175</name>
</gene>
<dbReference type="EMBL" id="PGYQ01000008">
    <property type="protein sequence ID" value="PKL72301.1"/>
    <property type="molecule type" value="Genomic_DNA"/>
</dbReference>
<comment type="caution">
    <text evidence="1">The sequence shown here is derived from an EMBL/GenBank/DDBJ whole genome shotgun (WGS) entry which is preliminary data.</text>
</comment>
<sequence>MFFDKGDLEGFLISEIPQPPLSRGLINSVPPDKGDLEGFFLLKIPQPSLDKLGAGSLSRRLLDLFDKYTF</sequence>
<evidence type="ECO:0000313" key="2">
    <source>
        <dbReference type="Proteomes" id="UP000233414"/>
    </source>
</evidence>
<dbReference type="Proteomes" id="UP000233414">
    <property type="component" value="Unassembled WGS sequence"/>
</dbReference>
<reference evidence="1 2" key="1">
    <citation type="journal article" date="2017" name="ISME J.">
        <title>Potential for microbial H2 and metal transformations associated with novel bacteria and archaea in deep terrestrial subsurface sediments.</title>
        <authorList>
            <person name="Hernsdorf A.W."/>
            <person name="Amano Y."/>
            <person name="Miyakawa K."/>
            <person name="Ise K."/>
            <person name="Suzuki Y."/>
            <person name="Anantharaman K."/>
            <person name="Probst A."/>
            <person name="Burstein D."/>
            <person name="Thomas B.C."/>
            <person name="Banfield J.F."/>
        </authorList>
    </citation>
    <scope>NUCLEOTIDE SEQUENCE [LARGE SCALE GENOMIC DNA]</scope>
    <source>
        <strain evidence="1">HGW-Kuenenbacteria-1</strain>
    </source>
</reference>
<organism evidence="1 2">
    <name type="scientific">Candidatus Kuenenbacteria bacterium HGW-Kuenenbacteria-1</name>
    <dbReference type="NCBI Taxonomy" id="2013812"/>
    <lineage>
        <taxon>Bacteria</taxon>
        <taxon>Candidatus Kueneniibacteriota</taxon>
    </lineage>
</organism>
<dbReference type="AlphaFoldDB" id="A0A2N1UNB9"/>
<proteinExistence type="predicted"/>
<evidence type="ECO:0000313" key="1">
    <source>
        <dbReference type="EMBL" id="PKL72301.1"/>
    </source>
</evidence>